<gene>
    <name evidence="2" type="ORF">SAMN04489764_1979</name>
</gene>
<keyword evidence="3" id="KW-1185">Reference proteome</keyword>
<dbReference type="AlphaFoldDB" id="A0A1H1DFG5"/>
<name>A0A1H1DFG5_9ACTN</name>
<feature type="compositionally biased region" description="Low complexity" evidence="1">
    <location>
        <begin position="16"/>
        <end position="29"/>
    </location>
</feature>
<accession>A0A1H1DFG5</accession>
<feature type="region of interest" description="Disordered" evidence="1">
    <location>
        <begin position="15"/>
        <end position="79"/>
    </location>
</feature>
<dbReference type="EMBL" id="FNKK01000002">
    <property type="protein sequence ID" value="SDQ75164.1"/>
    <property type="molecule type" value="Genomic_DNA"/>
</dbReference>
<evidence type="ECO:0000256" key="1">
    <source>
        <dbReference type="SAM" id="MobiDB-lite"/>
    </source>
</evidence>
<evidence type="ECO:0000313" key="2">
    <source>
        <dbReference type="EMBL" id="SDQ75164.1"/>
    </source>
</evidence>
<reference evidence="2 3" key="1">
    <citation type="submission" date="2016-10" db="EMBL/GenBank/DDBJ databases">
        <authorList>
            <person name="de Groot N.N."/>
        </authorList>
    </citation>
    <scope>NUCLEOTIDE SEQUENCE [LARGE SCALE GENOMIC DNA]</scope>
    <source>
        <strain evidence="2 3">DSM 43794</strain>
    </source>
</reference>
<evidence type="ECO:0000313" key="3">
    <source>
        <dbReference type="Proteomes" id="UP000217103"/>
    </source>
</evidence>
<protein>
    <submittedName>
        <fullName evidence="2">Uncharacterized protein</fullName>
    </submittedName>
</protein>
<proteinExistence type="predicted"/>
<organism evidence="2 3">
    <name type="scientific">Thermostaphylospora chromogena</name>
    <dbReference type="NCBI Taxonomy" id="35622"/>
    <lineage>
        <taxon>Bacteria</taxon>
        <taxon>Bacillati</taxon>
        <taxon>Actinomycetota</taxon>
        <taxon>Actinomycetes</taxon>
        <taxon>Streptosporangiales</taxon>
        <taxon>Thermomonosporaceae</taxon>
        <taxon>Thermostaphylospora</taxon>
    </lineage>
</organism>
<sequence>MAGIALVCAGCGSADGAVSGASPTASSAPETPPDRVVSTTLAPPDTVPATPTGSPSPVEPKGGVANPRAVPWDSATPVGDGKRVRLIWWSGVEPCYTLDRVDVKESASSVEITLYEGPPGDAGKVACIEIAVLKTTTVELDEPVGGRTLVDGAK</sequence>
<dbReference type="Proteomes" id="UP000217103">
    <property type="component" value="Unassembled WGS sequence"/>
</dbReference>